<evidence type="ECO:0000256" key="1">
    <source>
        <dbReference type="ARBA" id="ARBA00004123"/>
    </source>
</evidence>
<dbReference type="PROSITE" id="PS50280">
    <property type="entry name" value="SET"/>
    <property type="match status" value="1"/>
</dbReference>
<evidence type="ECO:0000256" key="5">
    <source>
        <dbReference type="ARBA" id="ARBA00022723"/>
    </source>
</evidence>
<dbReference type="PANTHER" id="PTHR45838:SF4">
    <property type="entry name" value="HISTONE-LYSINE N-METHYLTRANSFERASE TRITHORAX"/>
    <property type="match status" value="1"/>
</dbReference>
<feature type="domain" description="PHD-type" evidence="18">
    <location>
        <begin position="1710"/>
        <end position="1830"/>
    </location>
</feature>
<dbReference type="Pfam" id="PF16135">
    <property type="entry name" value="TDBD"/>
    <property type="match status" value="1"/>
</dbReference>
<keyword evidence="20" id="KW-1185">Reference proteome</keyword>
<dbReference type="GO" id="GO:0045893">
    <property type="term" value="P:positive regulation of DNA-templated transcription"/>
    <property type="evidence" value="ECO:0007669"/>
    <property type="project" value="TreeGrafter"/>
</dbReference>
<dbReference type="GO" id="GO:0035097">
    <property type="term" value="C:histone methyltransferase complex"/>
    <property type="evidence" value="ECO:0007669"/>
    <property type="project" value="TreeGrafter"/>
</dbReference>
<evidence type="ECO:0000256" key="6">
    <source>
        <dbReference type="ARBA" id="ARBA00022737"/>
    </source>
</evidence>
<evidence type="ECO:0000256" key="13">
    <source>
        <dbReference type="PROSITE-ProRule" id="PRU00146"/>
    </source>
</evidence>
<dbReference type="EMBL" id="BSYO01000010">
    <property type="protein sequence ID" value="GMH10850.1"/>
    <property type="molecule type" value="Genomic_DNA"/>
</dbReference>
<dbReference type="InterPro" id="IPR019787">
    <property type="entry name" value="Znf_PHD-finger"/>
</dbReference>
<evidence type="ECO:0000313" key="20">
    <source>
        <dbReference type="Proteomes" id="UP001279734"/>
    </source>
</evidence>
<reference evidence="19" key="1">
    <citation type="submission" date="2023-05" db="EMBL/GenBank/DDBJ databases">
        <title>Nepenthes gracilis genome sequencing.</title>
        <authorList>
            <person name="Fukushima K."/>
        </authorList>
    </citation>
    <scope>NUCLEOTIDE SEQUENCE</scope>
    <source>
        <strain evidence="19">SING2019-196</strain>
    </source>
</reference>
<feature type="region of interest" description="Disordered" evidence="14">
    <location>
        <begin position="1533"/>
        <end position="1570"/>
    </location>
</feature>
<dbReference type="PROSITE" id="PS51805">
    <property type="entry name" value="EPHD"/>
    <property type="match status" value="1"/>
</dbReference>
<dbReference type="CDD" id="cd10518">
    <property type="entry name" value="SET_SETD1-like"/>
    <property type="match status" value="1"/>
</dbReference>
<feature type="compositionally biased region" description="Polar residues" evidence="14">
    <location>
        <begin position="1558"/>
        <end position="1567"/>
    </location>
</feature>
<dbReference type="InterPro" id="IPR011011">
    <property type="entry name" value="Znf_FYVE_PHD"/>
</dbReference>
<feature type="compositionally biased region" description="Polar residues" evidence="14">
    <location>
        <begin position="1533"/>
        <end position="1549"/>
    </location>
</feature>
<dbReference type="Pfam" id="PF13832">
    <property type="entry name" value="zf-HC5HC2H_2"/>
    <property type="match status" value="1"/>
</dbReference>
<feature type="region of interest" description="Disordered" evidence="14">
    <location>
        <begin position="1854"/>
        <end position="1881"/>
    </location>
</feature>
<evidence type="ECO:0000256" key="14">
    <source>
        <dbReference type="SAM" id="MobiDB-lite"/>
    </source>
</evidence>
<evidence type="ECO:0000259" key="18">
    <source>
        <dbReference type="PROSITE" id="PS51805"/>
    </source>
</evidence>
<evidence type="ECO:0000256" key="3">
    <source>
        <dbReference type="ARBA" id="ARBA00022679"/>
    </source>
</evidence>
<evidence type="ECO:0000256" key="7">
    <source>
        <dbReference type="ARBA" id="ARBA00022771"/>
    </source>
</evidence>
<evidence type="ECO:0000256" key="4">
    <source>
        <dbReference type="ARBA" id="ARBA00022691"/>
    </source>
</evidence>
<keyword evidence="11" id="KW-0804">Transcription</keyword>
<dbReference type="GO" id="GO:0042800">
    <property type="term" value="F:histone H3K4 methyltransferase activity"/>
    <property type="evidence" value="ECO:0007669"/>
    <property type="project" value="TreeGrafter"/>
</dbReference>
<keyword evidence="4" id="KW-0949">S-adenosyl-L-methionine</keyword>
<evidence type="ECO:0000259" key="16">
    <source>
        <dbReference type="PROSITE" id="PS50280"/>
    </source>
</evidence>
<sequence>MSNLHSNLSGHSEIGNSFLALLSGPPSTLQEIQQLSNINISDVCKYAVNFDSLTGRTSSLGASIWPVSQETGNQNPRIGVDTLPDFRLRCVTSANRSSSISLHDGLEADRELIKFAGYGTEDVRNVSALNEGCLGSWSSARDKMYHDTNNCVSWKTPEAASFVPYEASLVMSVSPRVFCIGICGDLLLSKTGFLGIVCSCHGVPMSVSKFCEHSGLSNVNPGEAVRMDSGETIAQWRKLYLLKLGIRVPEDHTEWDWPEGFSSTASVAKSDMTITRTQNLGFPDLVGSSAELIKSRHIWNNVFASNPPPSLKLINEISRNEELGRAYDRCNSFFTGSTACSKRHLCAVEDKNMMPFPSSTCLTVTKAVPNGSESGLQGSCHGGNVVPASGCGWHNTFFTGLSGCSKSNVCAVSDNHIMACPLPSCLTGKKGVGKGPENSLKLNLPVNNVVPTAGMPFVYALQHVGNVGAMTQENLKDGMLVKGGAVSSGTELKLGQPSQQSWTMGSTISPAVGPLIGGQQMIFPEQMFPNLGNSRHMGYSRQHFQYNAGSSDYIGKGKFQVDQIDALRVSTGNDACNVEHLKDDLANGSSMPLQIPNPNTSSGGNLHCKEGSKLVNGTQCFIPCMLHSQYEINKSGLVNFPANRNDEASRPLCTSKSAFEKHMEKMETGYDYNNANTVTGSSFRVYAEQMENSGFFIKNFGGCCDPRSGQEHVKKFNSFQLSSMRSDTFDSINPSKSIANLSCAGSVAHLDHVSHRSLGSPMGCGKILLSEAFSRGLSSSTSNLVPNLNSAFFKKDDVGVSPHMLDECLRKLNFRNKDEPYRQEHTDASLGLSQLERIHINHGDLRMQGSLLHQLASEGQKHGPNYCTGYCLSDHASTSLLSSAGCQMSGDVGKMAKASGVYNWEDLAKYTQGFALNPKESDNCCQGFTGPLPPELSSLGIQNKNNSWNMHEKCCHIGPCSCVSVRCNCTGCTKCSVSVCDSKKFNSLKQQVGIMGGEPSKLCALKSHDNSVPIEEAKTVGSNGEVKLQICSELDSLCSQCKDVPIKVKGKMMHFDKTAEALDRVEAEIHLKNCAAKYVHRSDEEAKSFKESELSNISSGCSAPAVTQSSVEANKIDSCTVDAGDPEKANDQVVDEGSAIDKCYSSDDAIDSERGCEYVCSGNKIKSNNEQPLKLHMDGMSHMHREELKHSIAKDVGNLIPDGPSGDECSKNLQKYETNVMSAKGKHKTKWGLLGASLLASDKKLCTKCPLFSGIDTDHNYHMSRKWYTLLQPDQGSSHTHGTFSMDPGSKGIRSSSSAFKSISRKRSLDSIYNIDEGENSNKEQLKSDADFVEFPEVAVIKRSKMDKSSEALKQFPLQKSNCVIAEETLKCSSVSCLKPGSCHRARYKIWTAKPIVCGMYGVISNGEMAFDQIKQPKIISLLQVLKSARRVDEFRNDEPNFTIERESKKTSFSGSNNGIGGRFSSKKGGLGKSNEIALYSHRDPDTSMKETKKTCHFEFGICSNLPKTKCKEIRKRSLSDIFMKGERFSSAELSISKSPQSTSPQKCRSSMERSDNVGGSESQFGDSSRVIAKRSVEKQWCQSRPSDSDALCCVCGGSKQDDTNCLVECHQCLIKVHQACYGISRVPKSHWYCRPCKNSSKDIACVLCGYGGGAMTRALRSRKIVKSLLEAWNIRPESGIKCMVASSKGLHDQSFKVKPKMKSEEKLKFVENQPCSSRESVVHNSIIVGLLDSTVKQWVHVVCGLWTPGTRCPNVDTMGAFDVSGASRSKVNVCSICKRPGGSCIRCYATACSIWFHPWCGQQKGLLQSEVEGVEHEKVGFYARCTLHASCQPRELVSDLVFHDAEVEKEPTCARTEGFSGRKQEGGRHNPSSSSKGKGGCLVPQEQLNAWLHINRQKLGVRGFLKPSVSDIEHDCRKEYARYKQTKRWKHLVVCNSGIHALGLYTPHFIPRGAMVVEYVGEIVGLRVADKREREYQSGRTLQCKSACYFFRIDKEHIIDATCKGGIARFVNHSCLPNCVAKIISIRNEKKVVFLAERDIYPGEEITYDYHFNHEDEGKKIPCFCNSRSCRRYLN</sequence>
<dbReference type="InterPro" id="IPR013083">
    <property type="entry name" value="Znf_RING/FYVE/PHD"/>
</dbReference>
<dbReference type="SMART" id="SM00249">
    <property type="entry name" value="PHD"/>
    <property type="match status" value="2"/>
</dbReference>
<feature type="region of interest" description="Disordered" evidence="14">
    <location>
        <begin position="1448"/>
        <end position="1469"/>
    </location>
</feature>
<keyword evidence="10" id="KW-0805">Transcription regulation</keyword>
<keyword evidence="3" id="KW-0808">Transferase</keyword>
<comment type="subcellular location">
    <subcellularLocation>
        <location evidence="1">Nucleus</location>
    </subcellularLocation>
</comment>
<dbReference type="GO" id="GO:0032259">
    <property type="term" value="P:methylation"/>
    <property type="evidence" value="ECO:0007669"/>
    <property type="project" value="UniProtKB-KW"/>
</dbReference>
<evidence type="ECO:0000313" key="19">
    <source>
        <dbReference type="EMBL" id="GMH10850.1"/>
    </source>
</evidence>
<dbReference type="InterPro" id="IPR001965">
    <property type="entry name" value="Znf_PHD"/>
</dbReference>
<dbReference type="SUPFAM" id="SSF57903">
    <property type="entry name" value="FYVE/PHD zinc finger"/>
    <property type="match status" value="1"/>
</dbReference>
<evidence type="ECO:0000256" key="9">
    <source>
        <dbReference type="ARBA" id="ARBA00022853"/>
    </source>
</evidence>
<keyword evidence="8" id="KW-0862">Zinc</keyword>
<dbReference type="InterPro" id="IPR032308">
    <property type="entry name" value="TDBD"/>
</dbReference>
<dbReference type="InterPro" id="IPR046341">
    <property type="entry name" value="SET_dom_sf"/>
</dbReference>
<feature type="domain" description="PHD-type" evidence="15">
    <location>
        <begin position="1590"/>
        <end position="1640"/>
    </location>
</feature>
<dbReference type="PROSITE" id="PS50016">
    <property type="entry name" value="ZF_PHD_2"/>
    <property type="match status" value="1"/>
</dbReference>
<evidence type="ECO:0000256" key="10">
    <source>
        <dbReference type="ARBA" id="ARBA00023015"/>
    </source>
</evidence>
<dbReference type="Gene3D" id="2.170.270.10">
    <property type="entry name" value="SET domain"/>
    <property type="match status" value="1"/>
</dbReference>
<proteinExistence type="predicted"/>
<keyword evidence="6" id="KW-0677">Repeat</keyword>
<dbReference type="InterPro" id="IPR003616">
    <property type="entry name" value="Post-SET_dom"/>
</dbReference>
<keyword evidence="7 13" id="KW-0863">Zinc-finger</keyword>
<dbReference type="SMART" id="SM00317">
    <property type="entry name" value="SET"/>
    <property type="match status" value="1"/>
</dbReference>
<feature type="compositionally biased region" description="Low complexity" evidence="14">
    <location>
        <begin position="1289"/>
        <end position="1299"/>
    </location>
</feature>
<dbReference type="Pfam" id="PF13831">
    <property type="entry name" value="PHD_2"/>
    <property type="match status" value="1"/>
</dbReference>
<keyword evidence="5" id="KW-0479">Metal-binding</keyword>
<dbReference type="PROSITE" id="PS50868">
    <property type="entry name" value="POST_SET"/>
    <property type="match status" value="1"/>
</dbReference>
<evidence type="ECO:0000256" key="11">
    <source>
        <dbReference type="ARBA" id="ARBA00023163"/>
    </source>
</evidence>
<feature type="domain" description="SET" evidence="16">
    <location>
        <begin position="1931"/>
        <end position="2052"/>
    </location>
</feature>
<evidence type="ECO:0000259" key="17">
    <source>
        <dbReference type="PROSITE" id="PS50868"/>
    </source>
</evidence>
<name>A0AAD3SG82_NEPGR</name>
<gene>
    <name evidence="19" type="ORF">Nepgr_012691</name>
</gene>
<dbReference type="Gene3D" id="3.30.40.10">
    <property type="entry name" value="Zinc/RING finger domain, C3HC4 (zinc finger)"/>
    <property type="match status" value="2"/>
</dbReference>
<dbReference type="InterPro" id="IPR034732">
    <property type="entry name" value="EPHD"/>
</dbReference>
<accession>A0AAD3SG82</accession>
<dbReference type="Pfam" id="PF00856">
    <property type="entry name" value="SET"/>
    <property type="match status" value="1"/>
</dbReference>
<evidence type="ECO:0000256" key="8">
    <source>
        <dbReference type="ARBA" id="ARBA00022833"/>
    </source>
</evidence>
<dbReference type="SUPFAM" id="SSF82199">
    <property type="entry name" value="SET domain"/>
    <property type="match status" value="1"/>
</dbReference>
<evidence type="ECO:0000256" key="12">
    <source>
        <dbReference type="ARBA" id="ARBA00023242"/>
    </source>
</evidence>
<dbReference type="PANTHER" id="PTHR45838">
    <property type="entry name" value="HISTONE-LYSINE-N-METHYLTRANSFERASE 2 KMT2 FAMILY MEMBER"/>
    <property type="match status" value="1"/>
</dbReference>
<organism evidence="19 20">
    <name type="scientific">Nepenthes gracilis</name>
    <name type="common">Slender pitcher plant</name>
    <dbReference type="NCBI Taxonomy" id="150966"/>
    <lineage>
        <taxon>Eukaryota</taxon>
        <taxon>Viridiplantae</taxon>
        <taxon>Streptophyta</taxon>
        <taxon>Embryophyta</taxon>
        <taxon>Tracheophyta</taxon>
        <taxon>Spermatophyta</taxon>
        <taxon>Magnoliopsida</taxon>
        <taxon>eudicotyledons</taxon>
        <taxon>Gunneridae</taxon>
        <taxon>Pentapetalae</taxon>
        <taxon>Caryophyllales</taxon>
        <taxon>Nepenthaceae</taxon>
        <taxon>Nepenthes</taxon>
    </lineage>
</organism>
<dbReference type="CDD" id="cd15571">
    <property type="entry name" value="ePHD"/>
    <property type="match status" value="1"/>
</dbReference>
<feature type="region of interest" description="Disordered" evidence="14">
    <location>
        <begin position="1278"/>
        <end position="1299"/>
    </location>
</feature>
<protein>
    <submittedName>
        <fullName evidence="19">Uncharacterized protein</fullName>
    </submittedName>
</protein>
<evidence type="ECO:0000259" key="15">
    <source>
        <dbReference type="PROSITE" id="PS50016"/>
    </source>
</evidence>
<keyword evidence="9" id="KW-0156">Chromatin regulator</keyword>
<evidence type="ECO:0000256" key="2">
    <source>
        <dbReference type="ARBA" id="ARBA00022603"/>
    </source>
</evidence>
<feature type="domain" description="Post-SET" evidence="17">
    <location>
        <begin position="2060"/>
        <end position="2076"/>
    </location>
</feature>
<dbReference type="GO" id="GO:0008270">
    <property type="term" value="F:zinc ion binding"/>
    <property type="evidence" value="ECO:0007669"/>
    <property type="project" value="UniProtKB-KW"/>
</dbReference>
<keyword evidence="12" id="KW-0539">Nucleus</keyword>
<dbReference type="Proteomes" id="UP001279734">
    <property type="component" value="Unassembled WGS sequence"/>
</dbReference>
<dbReference type="SMART" id="SM00508">
    <property type="entry name" value="PostSET"/>
    <property type="match status" value="1"/>
</dbReference>
<keyword evidence="2" id="KW-0489">Methyltransferase</keyword>
<comment type="caution">
    <text evidence="19">The sequence shown here is derived from an EMBL/GenBank/DDBJ whole genome shotgun (WGS) entry which is preliminary data.</text>
</comment>
<dbReference type="InterPro" id="IPR001214">
    <property type="entry name" value="SET_dom"/>
</dbReference>